<name>F7ASM2_CIOIN</name>
<dbReference type="PANTHER" id="PTHR24006:SF687">
    <property type="entry name" value="UBIQUITIN CARBOXYL-TERMINAL HYDROLASE 10"/>
    <property type="match status" value="1"/>
</dbReference>
<feature type="compositionally biased region" description="Polar residues" evidence="8">
    <location>
        <begin position="246"/>
        <end position="256"/>
    </location>
</feature>
<dbReference type="PROSITE" id="PS00973">
    <property type="entry name" value="USP_2"/>
    <property type="match status" value="1"/>
</dbReference>
<dbReference type="GO" id="GO:0030330">
    <property type="term" value="P:DNA damage response, signal transduction by p53 class mediator"/>
    <property type="evidence" value="ECO:0000318"/>
    <property type="project" value="GO_Central"/>
</dbReference>
<dbReference type="FunCoup" id="F7ASM2">
    <property type="interactions" value="176"/>
</dbReference>
<evidence type="ECO:0000313" key="10">
    <source>
        <dbReference type="Ensembl" id="ENSCINP00000011656.3"/>
    </source>
</evidence>
<dbReference type="AlphaFoldDB" id="F7ASM2"/>
<evidence type="ECO:0000259" key="9">
    <source>
        <dbReference type="PROSITE" id="PS50235"/>
    </source>
</evidence>
<dbReference type="GO" id="GO:0005829">
    <property type="term" value="C:cytosol"/>
    <property type="evidence" value="ECO:0000318"/>
    <property type="project" value="GO_Central"/>
</dbReference>
<dbReference type="InterPro" id="IPR028889">
    <property type="entry name" value="USP"/>
</dbReference>
<evidence type="ECO:0000256" key="4">
    <source>
        <dbReference type="ARBA" id="ARBA00022670"/>
    </source>
</evidence>
<dbReference type="InterPro" id="IPR050164">
    <property type="entry name" value="Peptidase_C19"/>
</dbReference>
<feature type="compositionally biased region" description="Polar residues" evidence="8">
    <location>
        <begin position="122"/>
        <end position="131"/>
    </location>
</feature>
<feature type="region of interest" description="Disordered" evidence="8">
    <location>
        <begin position="466"/>
        <end position="515"/>
    </location>
</feature>
<dbReference type="PROSITE" id="PS50235">
    <property type="entry name" value="USP_3"/>
    <property type="match status" value="1"/>
</dbReference>
<dbReference type="GeneTree" id="ENSGT00940000170514"/>
<dbReference type="MEROPS" id="C19.018"/>
<dbReference type="EC" id="3.4.19.12" evidence="3"/>
<dbReference type="GeneID" id="100176909"/>
<evidence type="ECO:0000256" key="1">
    <source>
        <dbReference type="ARBA" id="ARBA00000707"/>
    </source>
</evidence>
<evidence type="ECO:0000256" key="8">
    <source>
        <dbReference type="SAM" id="MobiDB-lite"/>
    </source>
</evidence>
<dbReference type="InterPro" id="IPR038765">
    <property type="entry name" value="Papain-like_cys_pep_sf"/>
</dbReference>
<dbReference type="STRING" id="7719.ENSCINP00000011656"/>
<comment type="similarity">
    <text evidence="2">Belongs to the peptidase C19 family. USP10 subfamily.</text>
</comment>
<reference evidence="10" key="4">
    <citation type="submission" date="2025-09" db="UniProtKB">
        <authorList>
            <consortium name="Ensembl"/>
        </authorList>
    </citation>
    <scope>IDENTIFICATION</scope>
</reference>
<dbReference type="RefSeq" id="XP_002120858.1">
    <property type="nucleotide sequence ID" value="XM_002120822.5"/>
</dbReference>
<gene>
    <name evidence="10" type="primary">LOC100176909</name>
</gene>
<evidence type="ECO:0000256" key="2">
    <source>
        <dbReference type="ARBA" id="ARBA00005427"/>
    </source>
</evidence>
<dbReference type="InterPro" id="IPR018200">
    <property type="entry name" value="USP_CS"/>
</dbReference>
<dbReference type="PANTHER" id="PTHR24006">
    <property type="entry name" value="UBIQUITIN CARBOXYL-TERMINAL HYDROLASE"/>
    <property type="match status" value="1"/>
</dbReference>
<accession>F7ASM2</accession>
<evidence type="ECO:0000256" key="5">
    <source>
        <dbReference type="ARBA" id="ARBA00022786"/>
    </source>
</evidence>
<feature type="compositionally biased region" description="Polar residues" evidence="8">
    <location>
        <begin position="150"/>
        <end position="167"/>
    </location>
</feature>
<feature type="compositionally biased region" description="Basic and acidic residues" evidence="8">
    <location>
        <begin position="181"/>
        <end position="190"/>
    </location>
</feature>
<accession>A0A1W2W1D1</accession>
<protein>
    <recommendedName>
        <fullName evidence="3">ubiquitinyl hydrolase 1</fullName>
        <ecNumber evidence="3">3.4.19.12</ecNumber>
    </recommendedName>
</protein>
<dbReference type="InParanoid" id="F7ASM2"/>
<proteinExistence type="inferred from homology"/>
<dbReference type="Gene3D" id="3.90.70.10">
    <property type="entry name" value="Cysteine proteinases"/>
    <property type="match status" value="1"/>
</dbReference>
<keyword evidence="4" id="KW-0645">Protease</keyword>
<dbReference type="EMBL" id="EAAA01001719">
    <property type="status" value="NOT_ANNOTATED_CDS"/>
    <property type="molecule type" value="Genomic_DNA"/>
</dbReference>
<dbReference type="GO" id="GO:0016579">
    <property type="term" value="P:protein deubiquitination"/>
    <property type="evidence" value="ECO:0007669"/>
    <property type="project" value="InterPro"/>
</dbReference>
<feature type="compositionally biased region" description="Polar residues" evidence="8">
    <location>
        <begin position="269"/>
        <end position="279"/>
    </location>
</feature>
<dbReference type="GO" id="GO:0031647">
    <property type="term" value="P:regulation of protein stability"/>
    <property type="evidence" value="ECO:0000318"/>
    <property type="project" value="GO_Central"/>
</dbReference>
<comment type="catalytic activity">
    <reaction evidence="1">
        <text>Thiol-dependent hydrolysis of ester, thioester, amide, peptide and isopeptide bonds formed by the C-terminal Gly of ubiquitin (a 76-residue protein attached to proteins as an intracellular targeting signal).</text>
        <dbReference type="EC" id="3.4.19.12"/>
    </reaction>
</comment>
<evidence type="ECO:0000256" key="6">
    <source>
        <dbReference type="ARBA" id="ARBA00022801"/>
    </source>
</evidence>
<evidence type="ECO:0000256" key="7">
    <source>
        <dbReference type="ARBA" id="ARBA00022807"/>
    </source>
</evidence>
<evidence type="ECO:0000256" key="3">
    <source>
        <dbReference type="ARBA" id="ARBA00012759"/>
    </source>
</evidence>
<keyword evidence="11" id="KW-1185">Reference proteome</keyword>
<dbReference type="Pfam" id="PF00443">
    <property type="entry name" value="UCH"/>
    <property type="match status" value="1"/>
</dbReference>
<evidence type="ECO:0000313" key="11">
    <source>
        <dbReference type="Proteomes" id="UP000008144"/>
    </source>
</evidence>
<feature type="domain" description="USP" evidence="9">
    <location>
        <begin position="338"/>
        <end position="711"/>
    </location>
</feature>
<dbReference type="FunFam" id="3.90.70.10:FF:000092">
    <property type="entry name" value="Ubiquitin carboxyl-terminal hydrolase"/>
    <property type="match status" value="1"/>
</dbReference>
<dbReference type="GO" id="GO:0004843">
    <property type="term" value="F:cysteine-type deubiquitinase activity"/>
    <property type="evidence" value="ECO:0000318"/>
    <property type="project" value="GO_Central"/>
</dbReference>
<organism evidence="10 11">
    <name type="scientific">Ciona intestinalis</name>
    <name type="common">Transparent sea squirt</name>
    <name type="synonym">Ascidia intestinalis</name>
    <dbReference type="NCBI Taxonomy" id="7719"/>
    <lineage>
        <taxon>Eukaryota</taxon>
        <taxon>Metazoa</taxon>
        <taxon>Chordata</taxon>
        <taxon>Tunicata</taxon>
        <taxon>Ascidiacea</taxon>
        <taxon>Phlebobranchia</taxon>
        <taxon>Cionidae</taxon>
        <taxon>Ciona</taxon>
    </lineage>
</organism>
<keyword evidence="7" id="KW-0788">Thiol protease</keyword>
<sequence>MDLSSTMIEFGDFEVKLQQIYKHHECVELPTSWPPEDTHQLSFCFPEDIVGVEKPTDHVQDAVIVKSNDASLTEPPSNTPLCNGGGEKINDTCVVNGKISKEEIIYKEEDLKIPEKRKGKQQAVNPVSVNKQIIRRKSSSGNENDDANKQVPSKDTITYSEINNNKKSSVHMDVNGIPDSKNPKPVENHTHVVNGDSTNQRTTNTKLSTSEKQSPDSNIMLSQKSEQTKQSTPKQVTSWAGLFRGSANTNGSSESTAPAPKQKQLPIRKNNNAQDSTPATEPDKRKSDANSAKPVRNGSAAKSSLCLVKPSEDPNAKGIAEELHNMELIFKPQAFIPRGLTNTSNWCYINATLQALLVCPPFYQFLKSISTFTPLSQKTVTCSPIIDSFLQLASEFRPLSTKRGFVTKEVRHGPPFEPRYIYDMLTLIKSSLSEKGRQEDAEEFQSCVLNGLHEEMTQLFTYLNDSANSQSPESHSEQDDSSSTSEELMNGDAEKEEWEEVMATKKNKSAVTRRADDTRTPISDMFRGELCTSVFRPGQKVSVSYEPFFSLPLSVPADHACNVDDALMSLTDKESFLADGEGQSDASRQQTLESLPPIFILHLKRFVYDKSGGLKKIDKKVEYKTDMVIGKEMLSKSARKLSINQRTYKLFAVVYHHGEKATGGHYTTDVFHIGLSSWLRIDDQNIKTVHHTEVTRHNPSRTAYLLYYRRIDLG</sequence>
<feature type="compositionally biased region" description="Polar residues" evidence="8">
    <location>
        <begin position="195"/>
        <end position="238"/>
    </location>
</feature>
<reference evidence="11" key="1">
    <citation type="journal article" date="2002" name="Science">
        <title>The draft genome of Ciona intestinalis: insights into chordate and vertebrate origins.</title>
        <authorList>
            <person name="Dehal P."/>
            <person name="Satou Y."/>
            <person name="Campbell R.K."/>
            <person name="Chapman J."/>
            <person name="Degnan B."/>
            <person name="De Tomaso A."/>
            <person name="Davidson B."/>
            <person name="Di Gregorio A."/>
            <person name="Gelpke M."/>
            <person name="Goodstein D.M."/>
            <person name="Harafuji N."/>
            <person name="Hastings K.E."/>
            <person name="Ho I."/>
            <person name="Hotta K."/>
            <person name="Huang W."/>
            <person name="Kawashima T."/>
            <person name="Lemaire P."/>
            <person name="Martinez D."/>
            <person name="Meinertzhagen I.A."/>
            <person name="Necula S."/>
            <person name="Nonaka M."/>
            <person name="Putnam N."/>
            <person name="Rash S."/>
            <person name="Saiga H."/>
            <person name="Satake M."/>
            <person name="Terry A."/>
            <person name="Yamada L."/>
            <person name="Wang H.G."/>
            <person name="Awazu S."/>
            <person name="Azumi K."/>
            <person name="Boore J."/>
            <person name="Branno M."/>
            <person name="Chin-Bow S."/>
            <person name="DeSantis R."/>
            <person name="Doyle S."/>
            <person name="Francino P."/>
            <person name="Keys D.N."/>
            <person name="Haga S."/>
            <person name="Hayashi H."/>
            <person name="Hino K."/>
            <person name="Imai K.S."/>
            <person name="Inaba K."/>
            <person name="Kano S."/>
            <person name="Kobayashi K."/>
            <person name="Kobayashi M."/>
            <person name="Lee B.I."/>
            <person name="Makabe K.W."/>
            <person name="Manohar C."/>
            <person name="Matassi G."/>
            <person name="Medina M."/>
            <person name="Mochizuki Y."/>
            <person name="Mount S."/>
            <person name="Morishita T."/>
            <person name="Miura S."/>
            <person name="Nakayama A."/>
            <person name="Nishizaka S."/>
            <person name="Nomoto H."/>
            <person name="Ohta F."/>
            <person name="Oishi K."/>
            <person name="Rigoutsos I."/>
            <person name="Sano M."/>
            <person name="Sasaki A."/>
            <person name="Sasakura Y."/>
            <person name="Shoguchi E."/>
            <person name="Shin-i T."/>
            <person name="Spagnuolo A."/>
            <person name="Stainier D."/>
            <person name="Suzuki M.M."/>
            <person name="Tassy O."/>
            <person name="Takatori N."/>
            <person name="Tokuoka M."/>
            <person name="Yagi K."/>
            <person name="Yoshizaki F."/>
            <person name="Wada S."/>
            <person name="Zhang C."/>
            <person name="Hyatt P.D."/>
            <person name="Larimer F."/>
            <person name="Detter C."/>
            <person name="Doggett N."/>
            <person name="Glavina T."/>
            <person name="Hawkins T."/>
            <person name="Richardson P."/>
            <person name="Lucas S."/>
            <person name="Kohara Y."/>
            <person name="Levine M."/>
            <person name="Satoh N."/>
            <person name="Rokhsar D.S."/>
        </authorList>
    </citation>
    <scope>NUCLEOTIDE SEQUENCE [LARGE SCALE GENOMIC DNA]</scope>
</reference>
<dbReference type="OrthoDB" id="429671at2759"/>
<feature type="region of interest" description="Disordered" evidence="8">
    <location>
        <begin position="115"/>
        <end position="309"/>
    </location>
</feature>
<dbReference type="SUPFAM" id="SSF54001">
    <property type="entry name" value="Cysteine proteinases"/>
    <property type="match status" value="1"/>
</dbReference>
<dbReference type="Proteomes" id="UP000008144">
    <property type="component" value="Chromosome 3"/>
</dbReference>
<dbReference type="GO" id="GO:0005634">
    <property type="term" value="C:nucleus"/>
    <property type="evidence" value="ECO:0000318"/>
    <property type="project" value="GO_Central"/>
</dbReference>
<dbReference type="InterPro" id="IPR001394">
    <property type="entry name" value="Peptidase_C19_UCH"/>
</dbReference>
<dbReference type="KEGG" id="cin:100176909"/>
<dbReference type="OMA" id="HECVELP"/>
<keyword evidence="5" id="KW-0833">Ubl conjugation pathway</keyword>
<dbReference type="GO" id="GO:0006508">
    <property type="term" value="P:proteolysis"/>
    <property type="evidence" value="ECO:0007669"/>
    <property type="project" value="UniProtKB-KW"/>
</dbReference>
<dbReference type="Ensembl" id="ENSCINT00000011656.3">
    <property type="protein sequence ID" value="ENSCINP00000011656.3"/>
    <property type="gene ID" value="ENSCING00000005628.3"/>
</dbReference>
<dbReference type="GO" id="GO:0010506">
    <property type="term" value="P:regulation of autophagy"/>
    <property type="evidence" value="ECO:0000318"/>
    <property type="project" value="GO_Central"/>
</dbReference>
<reference evidence="10" key="2">
    <citation type="journal article" date="2008" name="Genome Biol.">
        <title>Improved genome assembly and evidence-based global gene model set for the chordate Ciona intestinalis: new insight into intron and operon populations.</title>
        <authorList>
            <person name="Satou Y."/>
            <person name="Mineta K."/>
            <person name="Ogasawara M."/>
            <person name="Sasakura Y."/>
            <person name="Shoguchi E."/>
            <person name="Ueno K."/>
            <person name="Yamada L."/>
            <person name="Matsumoto J."/>
            <person name="Wasserscheid J."/>
            <person name="Dewar K."/>
            <person name="Wiley G.B."/>
            <person name="Macmil S.L."/>
            <person name="Roe B.A."/>
            <person name="Zeller R.W."/>
            <person name="Hastings K.E."/>
            <person name="Lemaire P."/>
            <person name="Lindquist E."/>
            <person name="Endo T."/>
            <person name="Hotta K."/>
            <person name="Inaba K."/>
        </authorList>
    </citation>
    <scope>NUCLEOTIDE SEQUENCE [LARGE SCALE GENOMIC DNA]</scope>
    <source>
        <strain evidence="10">wild type</strain>
    </source>
</reference>
<reference evidence="10" key="3">
    <citation type="submission" date="2025-08" db="UniProtKB">
        <authorList>
            <consortium name="Ensembl"/>
        </authorList>
    </citation>
    <scope>IDENTIFICATION</scope>
</reference>
<dbReference type="CDD" id="cd02257">
    <property type="entry name" value="Peptidase_C19"/>
    <property type="match status" value="1"/>
</dbReference>
<keyword evidence="6" id="KW-0378">Hydrolase</keyword>
<dbReference type="HOGENOM" id="CLU_386821_0_0_1"/>